<name>A0A6J8DEW9_MYTCO</name>
<feature type="domain" description="Chitin-binding type-2" evidence="1">
    <location>
        <begin position="255"/>
        <end position="313"/>
    </location>
</feature>
<dbReference type="Proteomes" id="UP000507470">
    <property type="component" value="Unassembled WGS sequence"/>
</dbReference>
<protein>
    <recommendedName>
        <fullName evidence="1">Chitin-binding type-2 domain-containing protein</fullName>
    </recommendedName>
</protein>
<evidence type="ECO:0000313" key="2">
    <source>
        <dbReference type="EMBL" id="CAC5405604.1"/>
    </source>
</evidence>
<dbReference type="AlphaFoldDB" id="A0A6J8DEW9"/>
<dbReference type="SUPFAM" id="SSF57625">
    <property type="entry name" value="Invertebrate chitin-binding proteins"/>
    <property type="match status" value="1"/>
</dbReference>
<dbReference type="Pfam" id="PF01607">
    <property type="entry name" value="CBM_14"/>
    <property type="match status" value="1"/>
</dbReference>
<evidence type="ECO:0000313" key="3">
    <source>
        <dbReference type="Proteomes" id="UP000507470"/>
    </source>
</evidence>
<dbReference type="GO" id="GO:0005576">
    <property type="term" value="C:extracellular region"/>
    <property type="evidence" value="ECO:0007669"/>
    <property type="project" value="InterPro"/>
</dbReference>
<dbReference type="InterPro" id="IPR002557">
    <property type="entry name" value="Chitin-bd_dom"/>
</dbReference>
<evidence type="ECO:0000259" key="1">
    <source>
        <dbReference type="PROSITE" id="PS50940"/>
    </source>
</evidence>
<proteinExistence type="predicted"/>
<accession>A0A6J8DEW9</accession>
<gene>
    <name evidence="2" type="ORF">MCOR_39279</name>
</gene>
<reference evidence="2 3" key="1">
    <citation type="submission" date="2020-06" db="EMBL/GenBank/DDBJ databases">
        <authorList>
            <person name="Li R."/>
            <person name="Bekaert M."/>
        </authorList>
    </citation>
    <scope>NUCLEOTIDE SEQUENCE [LARGE SCALE GENOMIC DNA]</scope>
    <source>
        <strain evidence="3">wild</strain>
    </source>
</reference>
<dbReference type="OrthoDB" id="439917at2759"/>
<keyword evidence="3" id="KW-1185">Reference proteome</keyword>
<dbReference type="PROSITE" id="PS50940">
    <property type="entry name" value="CHIT_BIND_II"/>
    <property type="match status" value="1"/>
</dbReference>
<sequence length="334" mass="37200">MLLMLPFFDSDECIIPIIGLDNGNDPASFTQSPPIPDQCEKDISSATIGEQICIPYTQKFTSSPSSIHVRQLTSQYFNALEVFVVNVSSDNFVQQNGDWIVNFNSSRTDQQFRFMKEKATCDNIGIYEITLEYGDGNITSIEFEISLKDPKLQHSVTRINDSIHVHCEMRNTCKVKSLALLVNHGESSRLIPDINDCSNNDRNSSSTVSADAIIPVSRFSGNQTISCVPLMTDPKLAANLTSTMGIPVCGGGDCVPNCKDDPHGVAYFRDRHICNIFYQCSNGDMISQTCPLSTYWSHSECTCVHFNDEICDRITYRFFQPVTSFVKCTNASLV</sequence>
<dbReference type="EMBL" id="CACVKT020007119">
    <property type="protein sequence ID" value="CAC5405604.1"/>
    <property type="molecule type" value="Genomic_DNA"/>
</dbReference>
<dbReference type="GO" id="GO:0008061">
    <property type="term" value="F:chitin binding"/>
    <property type="evidence" value="ECO:0007669"/>
    <property type="project" value="InterPro"/>
</dbReference>
<dbReference type="InterPro" id="IPR036508">
    <property type="entry name" value="Chitin-bd_dom_sf"/>
</dbReference>
<organism evidence="2 3">
    <name type="scientific">Mytilus coruscus</name>
    <name type="common">Sea mussel</name>
    <dbReference type="NCBI Taxonomy" id="42192"/>
    <lineage>
        <taxon>Eukaryota</taxon>
        <taxon>Metazoa</taxon>
        <taxon>Spiralia</taxon>
        <taxon>Lophotrochozoa</taxon>
        <taxon>Mollusca</taxon>
        <taxon>Bivalvia</taxon>
        <taxon>Autobranchia</taxon>
        <taxon>Pteriomorphia</taxon>
        <taxon>Mytilida</taxon>
        <taxon>Mytiloidea</taxon>
        <taxon>Mytilidae</taxon>
        <taxon>Mytilinae</taxon>
        <taxon>Mytilus</taxon>
    </lineage>
</organism>